<dbReference type="AlphaFoldDB" id="A0A072UD14"/>
<keyword evidence="1" id="KW-0472">Membrane</keyword>
<dbReference type="Proteomes" id="UP000002051">
    <property type="component" value="Chromosome 6"/>
</dbReference>
<reference evidence="2 4" key="2">
    <citation type="journal article" date="2014" name="BMC Genomics">
        <title>An improved genome release (version Mt4.0) for the model legume Medicago truncatula.</title>
        <authorList>
            <person name="Tang H."/>
            <person name="Krishnakumar V."/>
            <person name="Bidwell S."/>
            <person name="Rosen B."/>
            <person name="Chan A."/>
            <person name="Zhou S."/>
            <person name="Gentzbittel L."/>
            <person name="Childs K.L."/>
            <person name="Yandell M."/>
            <person name="Gundlach H."/>
            <person name="Mayer K.F."/>
            <person name="Schwartz D.C."/>
            <person name="Town C.D."/>
        </authorList>
    </citation>
    <scope>GENOME REANNOTATION</scope>
    <source>
        <strain evidence="2">A17</strain>
        <strain evidence="3 4">cv. Jemalong A17</strain>
    </source>
</reference>
<name>A0A072UD14_MEDTR</name>
<proteinExistence type="predicted"/>
<sequence>MALMREKSINKLINANIFTIIVMQFVLTFVLFSQVTYAWNWRCLGARNISITFEADNIEADLRCHGLGDWKNSMVKS</sequence>
<feature type="transmembrane region" description="Helical" evidence="1">
    <location>
        <begin position="12"/>
        <end position="32"/>
    </location>
</feature>
<accession>A0A072UD14</accession>
<evidence type="ECO:0000313" key="3">
    <source>
        <dbReference type="EnsemblPlants" id="KEH26958"/>
    </source>
</evidence>
<evidence type="ECO:0000313" key="2">
    <source>
        <dbReference type="EMBL" id="KEH26958.1"/>
    </source>
</evidence>
<reference evidence="2 4" key="1">
    <citation type="journal article" date="2011" name="Nature">
        <title>The Medicago genome provides insight into the evolution of rhizobial symbioses.</title>
        <authorList>
            <person name="Young N.D."/>
            <person name="Debelle F."/>
            <person name="Oldroyd G.E."/>
            <person name="Geurts R."/>
            <person name="Cannon S.B."/>
            <person name="Udvardi M.K."/>
            <person name="Benedito V.A."/>
            <person name="Mayer K.F."/>
            <person name="Gouzy J."/>
            <person name="Schoof H."/>
            <person name="Van de Peer Y."/>
            <person name="Proost S."/>
            <person name="Cook D.R."/>
            <person name="Meyers B.C."/>
            <person name="Spannagl M."/>
            <person name="Cheung F."/>
            <person name="De Mita S."/>
            <person name="Krishnakumar V."/>
            <person name="Gundlach H."/>
            <person name="Zhou S."/>
            <person name="Mudge J."/>
            <person name="Bharti A.K."/>
            <person name="Murray J.D."/>
            <person name="Naoumkina M.A."/>
            <person name="Rosen B."/>
            <person name="Silverstein K.A."/>
            <person name="Tang H."/>
            <person name="Rombauts S."/>
            <person name="Zhao P.X."/>
            <person name="Zhou P."/>
            <person name="Barbe V."/>
            <person name="Bardou P."/>
            <person name="Bechner M."/>
            <person name="Bellec A."/>
            <person name="Berger A."/>
            <person name="Berges H."/>
            <person name="Bidwell S."/>
            <person name="Bisseling T."/>
            <person name="Choisne N."/>
            <person name="Couloux A."/>
            <person name="Denny R."/>
            <person name="Deshpande S."/>
            <person name="Dai X."/>
            <person name="Doyle J.J."/>
            <person name="Dudez A.M."/>
            <person name="Farmer A.D."/>
            <person name="Fouteau S."/>
            <person name="Franken C."/>
            <person name="Gibelin C."/>
            <person name="Gish J."/>
            <person name="Goldstein S."/>
            <person name="Gonzalez A.J."/>
            <person name="Green P.J."/>
            <person name="Hallab A."/>
            <person name="Hartog M."/>
            <person name="Hua A."/>
            <person name="Humphray S.J."/>
            <person name="Jeong D.H."/>
            <person name="Jing Y."/>
            <person name="Jocker A."/>
            <person name="Kenton S.M."/>
            <person name="Kim D.J."/>
            <person name="Klee K."/>
            <person name="Lai H."/>
            <person name="Lang C."/>
            <person name="Lin S."/>
            <person name="Macmil S.L."/>
            <person name="Magdelenat G."/>
            <person name="Matthews L."/>
            <person name="McCorrison J."/>
            <person name="Monaghan E.L."/>
            <person name="Mun J.H."/>
            <person name="Najar F.Z."/>
            <person name="Nicholson C."/>
            <person name="Noirot C."/>
            <person name="O'Bleness M."/>
            <person name="Paule C.R."/>
            <person name="Poulain J."/>
            <person name="Prion F."/>
            <person name="Qin B."/>
            <person name="Qu C."/>
            <person name="Retzel E.F."/>
            <person name="Riddle C."/>
            <person name="Sallet E."/>
            <person name="Samain S."/>
            <person name="Samson N."/>
            <person name="Sanders I."/>
            <person name="Saurat O."/>
            <person name="Scarpelli C."/>
            <person name="Schiex T."/>
            <person name="Segurens B."/>
            <person name="Severin A.J."/>
            <person name="Sherrier D.J."/>
            <person name="Shi R."/>
            <person name="Sims S."/>
            <person name="Singer S.R."/>
            <person name="Sinharoy S."/>
            <person name="Sterck L."/>
            <person name="Viollet A."/>
            <person name="Wang B.B."/>
            <person name="Wang K."/>
            <person name="Wang M."/>
            <person name="Wang X."/>
            <person name="Warfsmann J."/>
            <person name="Weissenbach J."/>
            <person name="White D.D."/>
            <person name="White J.D."/>
            <person name="Wiley G.B."/>
            <person name="Wincker P."/>
            <person name="Xing Y."/>
            <person name="Yang L."/>
            <person name="Yao Z."/>
            <person name="Ying F."/>
            <person name="Zhai J."/>
            <person name="Zhou L."/>
            <person name="Zuber A."/>
            <person name="Denarie J."/>
            <person name="Dixon R.A."/>
            <person name="May G.D."/>
            <person name="Schwartz D.C."/>
            <person name="Rogers J."/>
            <person name="Quetier F."/>
            <person name="Town C.D."/>
            <person name="Roe B.A."/>
        </authorList>
    </citation>
    <scope>NUCLEOTIDE SEQUENCE [LARGE SCALE GENOMIC DNA]</scope>
    <source>
        <strain evidence="2">A17</strain>
        <strain evidence="3 4">cv. Jemalong A17</strain>
    </source>
</reference>
<evidence type="ECO:0000256" key="1">
    <source>
        <dbReference type="SAM" id="Phobius"/>
    </source>
</evidence>
<evidence type="ECO:0000313" key="4">
    <source>
        <dbReference type="Proteomes" id="UP000002051"/>
    </source>
</evidence>
<dbReference type="EnsemblPlants" id="KEH26958">
    <property type="protein sequence ID" value="KEH26958"/>
    <property type="gene ID" value="MTR_6g080450"/>
</dbReference>
<keyword evidence="1" id="KW-1133">Transmembrane helix</keyword>
<keyword evidence="4" id="KW-1185">Reference proteome</keyword>
<organism evidence="2 4">
    <name type="scientific">Medicago truncatula</name>
    <name type="common">Barrel medic</name>
    <name type="synonym">Medicago tribuloides</name>
    <dbReference type="NCBI Taxonomy" id="3880"/>
    <lineage>
        <taxon>Eukaryota</taxon>
        <taxon>Viridiplantae</taxon>
        <taxon>Streptophyta</taxon>
        <taxon>Embryophyta</taxon>
        <taxon>Tracheophyta</taxon>
        <taxon>Spermatophyta</taxon>
        <taxon>Magnoliopsida</taxon>
        <taxon>eudicotyledons</taxon>
        <taxon>Gunneridae</taxon>
        <taxon>Pentapetalae</taxon>
        <taxon>rosids</taxon>
        <taxon>fabids</taxon>
        <taxon>Fabales</taxon>
        <taxon>Fabaceae</taxon>
        <taxon>Papilionoideae</taxon>
        <taxon>50 kb inversion clade</taxon>
        <taxon>NPAAA clade</taxon>
        <taxon>Hologalegina</taxon>
        <taxon>IRL clade</taxon>
        <taxon>Trifolieae</taxon>
        <taxon>Medicago</taxon>
    </lineage>
</organism>
<reference evidence="3" key="3">
    <citation type="submission" date="2015-04" db="UniProtKB">
        <authorList>
            <consortium name="EnsemblPlants"/>
        </authorList>
    </citation>
    <scope>IDENTIFICATION</scope>
    <source>
        <strain evidence="3">cv. Jemalong A17</strain>
    </source>
</reference>
<dbReference type="EMBL" id="CM001222">
    <property type="protein sequence ID" value="KEH26958.1"/>
    <property type="molecule type" value="Genomic_DNA"/>
</dbReference>
<protein>
    <submittedName>
        <fullName evidence="2">Transmembrane protein, putative</fullName>
    </submittedName>
</protein>
<gene>
    <name evidence="2" type="ordered locus">MTR_6g080450</name>
</gene>
<dbReference type="HOGENOM" id="CLU_2641893_0_0_1"/>
<keyword evidence="1 2" id="KW-0812">Transmembrane</keyword>